<sequence>MFLQKYYTGGSFFQSDPGDPQTVKPEELSHFTKGAIIGLKVNADNRGYS</sequence>
<dbReference type="Proteomes" id="UP000594638">
    <property type="component" value="Unassembled WGS sequence"/>
</dbReference>
<dbReference type="Gramene" id="OE9A055586T1">
    <property type="protein sequence ID" value="OE9A055586C1"/>
    <property type="gene ID" value="OE9A055586"/>
</dbReference>
<protein>
    <submittedName>
        <fullName evidence="2">Uncharacterized protein</fullName>
    </submittedName>
</protein>
<keyword evidence="3" id="KW-1185">Reference proteome</keyword>
<dbReference type="EMBL" id="CACTIH010009132">
    <property type="protein sequence ID" value="CAA3025370.1"/>
    <property type="molecule type" value="Genomic_DNA"/>
</dbReference>
<gene>
    <name evidence="2" type="ORF">OLEA9_A055586</name>
</gene>
<organism evidence="2 3">
    <name type="scientific">Olea europaea subsp. europaea</name>
    <dbReference type="NCBI Taxonomy" id="158383"/>
    <lineage>
        <taxon>Eukaryota</taxon>
        <taxon>Viridiplantae</taxon>
        <taxon>Streptophyta</taxon>
        <taxon>Embryophyta</taxon>
        <taxon>Tracheophyta</taxon>
        <taxon>Spermatophyta</taxon>
        <taxon>Magnoliopsida</taxon>
        <taxon>eudicotyledons</taxon>
        <taxon>Gunneridae</taxon>
        <taxon>Pentapetalae</taxon>
        <taxon>asterids</taxon>
        <taxon>lamiids</taxon>
        <taxon>Lamiales</taxon>
        <taxon>Oleaceae</taxon>
        <taxon>Oleeae</taxon>
        <taxon>Olea</taxon>
    </lineage>
</organism>
<comment type="caution">
    <text evidence="2">The sequence shown here is derived from an EMBL/GenBank/DDBJ whole genome shotgun (WGS) entry which is preliminary data.</text>
</comment>
<evidence type="ECO:0000313" key="2">
    <source>
        <dbReference type="EMBL" id="CAA3025370.1"/>
    </source>
</evidence>
<feature type="region of interest" description="Disordered" evidence="1">
    <location>
        <begin position="1"/>
        <end position="24"/>
    </location>
</feature>
<evidence type="ECO:0000313" key="3">
    <source>
        <dbReference type="Proteomes" id="UP000594638"/>
    </source>
</evidence>
<accession>A0A8S0V607</accession>
<reference evidence="2 3" key="1">
    <citation type="submission" date="2019-12" db="EMBL/GenBank/DDBJ databases">
        <authorList>
            <person name="Alioto T."/>
            <person name="Alioto T."/>
            <person name="Gomez Garrido J."/>
        </authorList>
    </citation>
    <scope>NUCLEOTIDE SEQUENCE [LARGE SCALE GENOMIC DNA]</scope>
</reference>
<dbReference type="AlphaFoldDB" id="A0A8S0V607"/>
<proteinExistence type="predicted"/>
<evidence type="ECO:0000256" key="1">
    <source>
        <dbReference type="SAM" id="MobiDB-lite"/>
    </source>
</evidence>
<name>A0A8S0V607_OLEEU</name>